<dbReference type="InterPro" id="IPR050706">
    <property type="entry name" value="Cyclic-di-GMP_PDE-like"/>
</dbReference>
<organism evidence="4 5">
    <name type="scientific">Sulfurimonas paralvinellae</name>
    <dbReference type="NCBI Taxonomy" id="317658"/>
    <lineage>
        <taxon>Bacteria</taxon>
        <taxon>Pseudomonadati</taxon>
        <taxon>Campylobacterota</taxon>
        <taxon>Epsilonproteobacteria</taxon>
        <taxon>Campylobacterales</taxon>
        <taxon>Sulfurimonadaceae</taxon>
        <taxon>Sulfurimonas</taxon>
    </lineage>
</organism>
<feature type="transmembrane region" description="Helical" evidence="1">
    <location>
        <begin position="167"/>
        <end position="187"/>
    </location>
</feature>
<dbReference type="Gene3D" id="3.20.20.450">
    <property type="entry name" value="EAL domain"/>
    <property type="match status" value="1"/>
</dbReference>
<dbReference type="SMART" id="SM00267">
    <property type="entry name" value="GGDEF"/>
    <property type="match status" value="1"/>
</dbReference>
<dbReference type="SUPFAM" id="SSF55073">
    <property type="entry name" value="Nucleotide cyclase"/>
    <property type="match status" value="1"/>
</dbReference>
<dbReference type="InterPro" id="IPR043128">
    <property type="entry name" value="Rev_trsase/Diguanyl_cyclase"/>
</dbReference>
<feature type="domain" description="GGDEF" evidence="3">
    <location>
        <begin position="268"/>
        <end position="401"/>
    </location>
</feature>
<dbReference type="PROSITE" id="PS50887">
    <property type="entry name" value="GGDEF"/>
    <property type="match status" value="1"/>
</dbReference>
<protein>
    <submittedName>
        <fullName evidence="4">EAL domain-containing protein</fullName>
    </submittedName>
</protein>
<proteinExistence type="predicted"/>
<dbReference type="PANTHER" id="PTHR33121">
    <property type="entry name" value="CYCLIC DI-GMP PHOSPHODIESTERASE PDEF"/>
    <property type="match status" value="1"/>
</dbReference>
<accession>A0A7M1B918</accession>
<keyword evidence="1" id="KW-1133">Transmembrane helix</keyword>
<gene>
    <name evidence="4" type="ORF">FM071_06270</name>
</gene>
<dbReference type="InterPro" id="IPR035919">
    <property type="entry name" value="EAL_sf"/>
</dbReference>
<dbReference type="AlphaFoldDB" id="A0A7M1B918"/>
<dbReference type="PROSITE" id="PS50883">
    <property type="entry name" value="EAL"/>
    <property type="match status" value="1"/>
</dbReference>
<reference evidence="4 5" key="1">
    <citation type="submission" date="2019-07" db="EMBL/GenBank/DDBJ databases">
        <title>Sulfurimonas paralvinellae sp. nov., a novel mesophilic, hydrogen- and sulfur-oxidizing chemolithoautotroph within the Epsilonproteo- bacteria isolated from a deep-sea hydrothermal vent polychaete nest, reclassification of Thiomicrospira denitrificans as Sulfurimonas denitrificans comb. nov. and emended description of the genus Sulfurimonas.</title>
        <authorList>
            <person name="Wang S."/>
            <person name="Jiang L."/>
            <person name="Shao Z."/>
        </authorList>
    </citation>
    <scope>NUCLEOTIDE SEQUENCE [LARGE SCALE GENOMIC DNA]</scope>
    <source>
        <strain evidence="4 5">GO25</strain>
    </source>
</reference>
<dbReference type="NCBIfam" id="TIGR00254">
    <property type="entry name" value="GGDEF"/>
    <property type="match status" value="1"/>
</dbReference>
<dbReference type="Proteomes" id="UP000593580">
    <property type="component" value="Chromosome"/>
</dbReference>
<evidence type="ECO:0000259" key="2">
    <source>
        <dbReference type="PROSITE" id="PS50883"/>
    </source>
</evidence>
<dbReference type="PANTHER" id="PTHR33121:SF71">
    <property type="entry name" value="OXYGEN SENSOR PROTEIN DOSP"/>
    <property type="match status" value="1"/>
</dbReference>
<evidence type="ECO:0000313" key="4">
    <source>
        <dbReference type="EMBL" id="QOP45916.1"/>
    </source>
</evidence>
<keyword evidence="5" id="KW-1185">Reference proteome</keyword>
<dbReference type="InterPro" id="IPR001633">
    <property type="entry name" value="EAL_dom"/>
</dbReference>
<dbReference type="Gene3D" id="3.30.70.270">
    <property type="match status" value="1"/>
</dbReference>
<dbReference type="Pfam" id="PF00563">
    <property type="entry name" value="EAL"/>
    <property type="match status" value="1"/>
</dbReference>
<dbReference type="GO" id="GO:0071111">
    <property type="term" value="F:cyclic-guanylate-specific phosphodiesterase activity"/>
    <property type="evidence" value="ECO:0007669"/>
    <property type="project" value="InterPro"/>
</dbReference>
<dbReference type="KEGG" id="spal:FM071_06270"/>
<dbReference type="SUPFAM" id="SSF141868">
    <property type="entry name" value="EAL domain-like"/>
    <property type="match status" value="1"/>
</dbReference>
<dbReference type="SMART" id="SM00052">
    <property type="entry name" value="EAL"/>
    <property type="match status" value="1"/>
</dbReference>
<keyword evidence="1" id="KW-0812">Transmembrane</keyword>
<feature type="transmembrane region" description="Helical" evidence="1">
    <location>
        <begin position="6"/>
        <end position="26"/>
    </location>
</feature>
<sequence length="663" mass="77084">MKNISIKFFTIIALLLLLANGSYIFYNFFQDSKNTTATLLEENIQVNLLNLKHFLDKNLKTNNINQLTAYLDNIVHSNTLISDIHIINDEKKLLYATDRDETLFHKGIECTPLTDIIHTDIFNEECYSFSVKLYNGLTPYYYTTDVYLNKEYLDSLMKDKILKYTTLFVLSFVFFMFLLWAIINMLVVKPLELLRQFAYYSTKVPQQFFIQELESIRYSLDLTFKRLKDEQRELFNISTKDPLSGLYNRLSLMEKINWLISKGKRSNAQFALLFLDLDNFKNINDSRGHEFGDEVLQHVAKVLLSSVRDNDIVSRIGGDEFVIVLPDLQDNEAILEVIHRIQELLNKPIVIDNYKYNVTCSIGITIYPKDGQDVTALLKNADIAMYKSKDLGKNNFHFFTEKLNDEIQEKIHLQRLMSSALEEGHFHLYYQPKVDIKSNKIVGCEALIRLIDPIHGLIPPDKFIYLAEENNFIIPLGEWIIEEATRQLKSWENTPLQDLRLAINISGVQFKDKQLIPTLQDAIGKIDKNKLEIELTESVLMTDFDDKLDIIKKFKDLGLRLSLDDFGTGYSSLSYLKKIPFDTLKIDKSFIDDLQNKKDQSFVNMIVTIADELELDVVAEGVENKEQLEYLKRMKCEQYQGYYCSKPLPAKEFEALFLDHTCH</sequence>
<name>A0A7M1B918_9BACT</name>
<dbReference type="Pfam" id="PF00990">
    <property type="entry name" value="GGDEF"/>
    <property type="match status" value="1"/>
</dbReference>
<dbReference type="InterPro" id="IPR000160">
    <property type="entry name" value="GGDEF_dom"/>
</dbReference>
<dbReference type="RefSeq" id="WP_193109920.1">
    <property type="nucleotide sequence ID" value="NZ_CP041406.1"/>
</dbReference>
<keyword evidence="1" id="KW-0472">Membrane</keyword>
<dbReference type="CDD" id="cd01949">
    <property type="entry name" value="GGDEF"/>
    <property type="match status" value="1"/>
</dbReference>
<evidence type="ECO:0000259" key="3">
    <source>
        <dbReference type="PROSITE" id="PS50887"/>
    </source>
</evidence>
<evidence type="ECO:0000256" key="1">
    <source>
        <dbReference type="SAM" id="Phobius"/>
    </source>
</evidence>
<feature type="domain" description="EAL" evidence="2">
    <location>
        <begin position="410"/>
        <end position="661"/>
    </location>
</feature>
<evidence type="ECO:0000313" key="5">
    <source>
        <dbReference type="Proteomes" id="UP000593580"/>
    </source>
</evidence>
<dbReference type="FunFam" id="3.30.70.270:FF:000001">
    <property type="entry name" value="Diguanylate cyclase domain protein"/>
    <property type="match status" value="1"/>
</dbReference>
<dbReference type="EMBL" id="CP041406">
    <property type="protein sequence ID" value="QOP45916.1"/>
    <property type="molecule type" value="Genomic_DNA"/>
</dbReference>
<dbReference type="InterPro" id="IPR029787">
    <property type="entry name" value="Nucleotide_cyclase"/>
</dbReference>
<dbReference type="CDD" id="cd01948">
    <property type="entry name" value="EAL"/>
    <property type="match status" value="1"/>
</dbReference>